<dbReference type="Proteomes" id="UP001213000">
    <property type="component" value="Unassembled WGS sequence"/>
</dbReference>
<dbReference type="EMBL" id="JANIEX010001456">
    <property type="protein sequence ID" value="KAJ3557718.1"/>
    <property type="molecule type" value="Genomic_DNA"/>
</dbReference>
<organism evidence="2 3">
    <name type="scientific">Leucocoprinus birnbaumii</name>
    <dbReference type="NCBI Taxonomy" id="56174"/>
    <lineage>
        <taxon>Eukaryota</taxon>
        <taxon>Fungi</taxon>
        <taxon>Dikarya</taxon>
        <taxon>Basidiomycota</taxon>
        <taxon>Agaricomycotina</taxon>
        <taxon>Agaricomycetes</taxon>
        <taxon>Agaricomycetidae</taxon>
        <taxon>Agaricales</taxon>
        <taxon>Agaricineae</taxon>
        <taxon>Agaricaceae</taxon>
        <taxon>Leucocoprinus</taxon>
    </lineage>
</organism>
<feature type="compositionally biased region" description="Low complexity" evidence="1">
    <location>
        <begin position="415"/>
        <end position="433"/>
    </location>
</feature>
<name>A0AAD5VH20_9AGAR</name>
<protein>
    <submittedName>
        <fullName evidence="2">Uncharacterized protein</fullName>
    </submittedName>
</protein>
<accession>A0AAD5VH20</accession>
<comment type="caution">
    <text evidence="2">The sequence shown here is derived from an EMBL/GenBank/DDBJ whole genome shotgun (WGS) entry which is preliminary data.</text>
</comment>
<proteinExistence type="predicted"/>
<evidence type="ECO:0000256" key="1">
    <source>
        <dbReference type="SAM" id="MobiDB-lite"/>
    </source>
</evidence>
<evidence type="ECO:0000313" key="3">
    <source>
        <dbReference type="Proteomes" id="UP001213000"/>
    </source>
</evidence>
<gene>
    <name evidence="2" type="ORF">NP233_g11671</name>
</gene>
<sequence length="461" mass="50492">MPLEFVPELELRPGCTQCLLAPTLAGVIRLLSELHVFRATVALGWREAGACIPIPRTMTSLVAACEHLQAAQITKDCQDHFCLPQEMHSSPQPASTQHGFLHLSARSCGRRVLALISLCASQNACQREPPPPNTVPRIQRRPPVLAFPLASLDGLLTHPARPTRLSASNARATFTSKLHLLTAPDINIEVASDSCGEQHHRRRWCYLTGTPEGRLLLDCTDTMCPPTIDWWTSIIFCTTTCSLLLALAMAATVPEEPRSGLCPPPKASSIAEEHKANSYHFHPSILAHRFTVYLPIVSRVSLHMSPRASPAVLHRPSPVLGPDTSSTYLHPSDRIASAATLKDCGPDLEETWIDGDTITTPCINLSSKQASPTLAYPRVPNNAQSFFNSDMVALLDSADDGDTYPTHRYPQPPNSSLTSVSLTSSTMSSQPRSSITLPSQELVLSENWLKNLIWFPFPESW</sequence>
<evidence type="ECO:0000313" key="2">
    <source>
        <dbReference type="EMBL" id="KAJ3557718.1"/>
    </source>
</evidence>
<feature type="region of interest" description="Disordered" evidence="1">
    <location>
        <begin position="402"/>
        <end position="433"/>
    </location>
</feature>
<reference evidence="2" key="1">
    <citation type="submission" date="2022-07" db="EMBL/GenBank/DDBJ databases">
        <title>Genome Sequence of Leucocoprinus birnbaumii.</title>
        <authorList>
            <person name="Buettner E."/>
        </authorList>
    </citation>
    <scope>NUCLEOTIDE SEQUENCE</scope>
    <source>
        <strain evidence="2">VT141</strain>
    </source>
</reference>
<dbReference type="AlphaFoldDB" id="A0AAD5VH20"/>
<keyword evidence="3" id="KW-1185">Reference proteome</keyword>